<evidence type="ECO:0000259" key="2">
    <source>
        <dbReference type="Pfam" id="PF08546"/>
    </source>
</evidence>
<gene>
    <name evidence="3" type="ORF">GCM10022256_30440</name>
</gene>
<dbReference type="InterPro" id="IPR013332">
    <property type="entry name" value="KPR_N"/>
</dbReference>
<dbReference type="SUPFAM" id="SSF48179">
    <property type="entry name" value="6-phosphogluconate dehydrogenase C-terminal domain-like"/>
    <property type="match status" value="1"/>
</dbReference>
<evidence type="ECO:0000313" key="3">
    <source>
        <dbReference type="EMBL" id="GAA4267432.1"/>
    </source>
</evidence>
<dbReference type="InterPro" id="IPR013328">
    <property type="entry name" value="6PGD_dom2"/>
</dbReference>
<dbReference type="Pfam" id="PF08546">
    <property type="entry name" value="ApbA_C"/>
    <property type="match status" value="1"/>
</dbReference>
<evidence type="ECO:0000313" key="4">
    <source>
        <dbReference type="Proteomes" id="UP001501594"/>
    </source>
</evidence>
<dbReference type="Proteomes" id="UP001501594">
    <property type="component" value="Unassembled WGS sequence"/>
</dbReference>
<dbReference type="Gene3D" id="1.10.1040.10">
    <property type="entry name" value="N-(1-d-carboxylethyl)-l-norvaline Dehydrogenase, domain 2"/>
    <property type="match status" value="1"/>
</dbReference>
<proteinExistence type="predicted"/>
<dbReference type="EMBL" id="BAABAU010000004">
    <property type="protein sequence ID" value="GAA4267432.1"/>
    <property type="molecule type" value="Genomic_DNA"/>
</dbReference>
<dbReference type="RefSeq" id="WP_344797722.1">
    <property type="nucleotide sequence ID" value="NZ_BAABAU010000004.1"/>
</dbReference>
<dbReference type="InterPro" id="IPR008927">
    <property type="entry name" value="6-PGluconate_DH-like_C_sf"/>
</dbReference>
<evidence type="ECO:0000259" key="1">
    <source>
        <dbReference type="Pfam" id="PF02558"/>
    </source>
</evidence>
<dbReference type="Gene3D" id="3.40.50.720">
    <property type="entry name" value="NAD(P)-binding Rossmann-like Domain"/>
    <property type="match status" value="1"/>
</dbReference>
<comment type="caution">
    <text evidence="3">The sequence shown here is derived from an EMBL/GenBank/DDBJ whole genome shotgun (WGS) entry which is preliminary data.</text>
</comment>
<reference evidence="4" key="1">
    <citation type="journal article" date="2019" name="Int. J. Syst. Evol. Microbiol.">
        <title>The Global Catalogue of Microorganisms (GCM) 10K type strain sequencing project: providing services to taxonomists for standard genome sequencing and annotation.</title>
        <authorList>
            <consortium name="The Broad Institute Genomics Platform"/>
            <consortium name="The Broad Institute Genome Sequencing Center for Infectious Disease"/>
            <person name="Wu L."/>
            <person name="Ma J."/>
        </authorList>
    </citation>
    <scope>NUCLEOTIDE SEQUENCE [LARGE SCALE GENOMIC DNA]</scope>
    <source>
        <strain evidence="4">JCM 17442</strain>
    </source>
</reference>
<feature type="domain" description="Ketopantoate reductase N-terminal" evidence="1">
    <location>
        <begin position="4"/>
        <end position="152"/>
    </location>
</feature>
<name>A0ABP8E5C1_9MICO</name>
<accession>A0ABP8E5C1</accession>
<feature type="domain" description="Ketopantoate reductase C-terminal" evidence="2">
    <location>
        <begin position="196"/>
        <end position="319"/>
    </location>
</feature>
<dbReference type="Pfam" id="PF02558">
    <property type="entry name" value="ApbA"/>
    <property type="match status" value="1"/>
</dbReference>
<keyword evidence="4" id="KW-1185">Reference proteome</keyword>
<protein>
    <submittedName>
        <fullName evidence="3">2-dehydropantoate 2-reductase N-terminal domain-containing protein</fullName>
    </submittedName>
</protein>
<sequence>MRYVIIGAGAIGGVLGGRLAEHSTDHPCLLIARGDHGHAIEAAGLRVRSPDTDTVIRLPLASSAAAVHLQIDDVLVFATKTQQVEQALLEWADQPVHAGRRQVGTAGAILPVFTALNGIESERLALRYFSRVFAVCVWLPGVHLTPGEVIVRIAPSSGTFIVGRYGAPPTQADRELLATLQADWTAATFRVFLADDVLRWKHRKLLSNLGNALQALLGPDAEGADRLHARLEAEAVEVYEAAGVSWPSDEEEEAWRGDAFDVRPVPGVDGDLGGSSWQSIQRGTGSIETDFLNGEIALMARLHGREAPLNAEVQRVARQAAANGAAPASMTAEQLTAALDAVDPAVVPAD</sequence>
<organism evidence="3 4">
    <name type="scientific">Frondihabitans peucedani</name>
    <dbReference type="NCBI Taxonomy" id="598626"/>
    <lineage>
        <taxon>Bacteria</taxon>
        <taxon>Bacillati</taxon>
        <taxon>Actinomycetota</taxon>
        <taxon>Actinomycetes</taxon>
        <taxon>Micrococcales</taxon>
        <taxon>Microbacteriaceae</taxon>
        <taxon>Frondihabitans</taxon>
    </lineage>
</organism>
<dbReference type="InterPro" id="IPR013752">
    <property type="entry name" value="KPA_reductase"/>
</dbReference>